<name>A0A1C3NH39_9XANT</name>
<dbReference type="Pfam" id="PF17970">
    <property type="entry name" value="bMG1"/>
    <property type="match status" value="1"/>
</dbReference>
<evidence type="ECO:0000259" key="1">
    <source>
        <dbReference type="Pfam" id="PF17970"/>
    </source>
</evidence>
<reference evidence="3 4" key="1">
    <citation type="submission" date="2016-06" db="EMBL/GenBank/DDBJ databases">
        <authorList>
            <person name="Kjaerup R.B."/>
            <person name="Dalgaard T.S."/>
            <person name="Juul-Madsen H.R."/>
        </authorList>
    </citation>
    <scope>NUCLEOTIDE SEQUENCE [LARGE SCALE GENOMIC DNA]</scope>
    <source>
        <strain evidence="3">LMG947</strain>
    </source>
</reference>
<accession>A0A1C3NH39</accession>
<feature type="domain" description="Alpha-2 macroglobulin MG2" evidence="2">
    <location>
        <begin position="152"/>
        <end position="209"/>
    </location>
</feature>
<dbReference type="InterPro" id="IPR049120">
    <property type="entry name" value="A2M_bMG2"/>
</dbReference>
<evidence type="ECO:0000313" key="3">
    <source>
        <dbReference type="EMBL" id="SBV49657.1"/>
    </source>
</evidence>
<protein>
    <submittedName>
        <fullName evidence="3">Uncharacterized protein</fullName>
    </submittedName>
</protein>
<dbReference type="InterPro" id="IPR040639">
    <property type="entry name" value="A2MG_MG1"/>
</dbReference>
<feature type="domain" description="Alpha-2-macroglobulin MG1" evidence="1">
    <location>
        <begin position="66"/>
        <end position="144"/>
    </location>
</feature>
<dbReference type="PANTHER" id="PTHR40094">
    <property type="entry name" value="ALPHA-2-MACROGLOBULIN HOMOLOG"/>
    <property type="match status" value="1"/>
</dbReference>
<dbReference type="PROSITE" id="PS51257">
    <property type="entry name" value="PROKAR_LIPOPROTEIN"/>
    <property type="match status" value="1"/>
</dbReference>
<sequence length="240" mass="25827">MMRSGTRRMLLWVVLLAVAIGAVACKRNENGQLPAASGEAIKADKQAITGFALARAYPDQTGDGLSLALEFSRPLVGTQDFDALVRFEEKVGTGDSSWSLSDDGETLRYPYVEAAKDYTVLIDANLLAADGSRLGKPLKQKVSTGALKPVAGFASQGSVLPARESRGLPVVSVNVPEVDVEFLRVREKSLPAFFQQFQRGGRRGSWELGANTTTNNRCPSWPSRCTSIVSSWAASRTSVC</sequence>
<dbReference type="PANTHER" id="PTHR40094:SF1">
    <property type="entry name" value="UBIQUITIN DOMAIN-CONTAINING PROTEIN"/>
    <property type="match status" value="1"/>
</dbReference>
<dbReference type="Pfam" id="PF21142">
    <property type="entry name" value="A2M_bMG2"/>
    <property type="match status" value="1"/>
</dbReference>
<dbReference type="GO" id="GO:0004866">
    <property type="term" value="F:endopeptidase inhibitor activity"/>
    <property type="evidence" value="ECO:0007669"/>
    <property type="project" value="TreeGrafter"/>
</dbReference>
<organism evidence="3 4">
    <name type="scientific">Xanthomonas bromi</name>
    <dbReference type="NCBI Taxonomy" id="56449"/>
    <lineage>
        <taxon>Bacteria</taxon>
        <taxon>Pseudomonadati</taxon>
        <taxon>Pseudomonadota</taxon>
        <taxon>Gammaproteobacteria</taxon>
        <taxon>Lysobacterales</taxon>
        <taxon>Lysobacteraceae</taxon>
        <taxon>Xanthomonas</taxon>
    </lineage>
</organism>
<dbReference type="InterPro" id="IPR051802">
    <property type="entry name" value="YfhM-like"/>
</dbReference>
<dbReference type="STRING" id="56449.XBLMG947_0429"/>
<dbReference type="EMBL" id="FLTX01000005">
    <property type="protein sequence ID" value="SBV49657.1"/>
    <property type="molecule type" value="Genomic_DNA"/>
</dbReference>
<gene>
    <name evidence="3" type="ORF">XBLMG947_0429</name>
</gene>
<proteinExistence type="predicted"/>
<evidence type="ECO:0000259" key="2">
    <source>
        <dbReference type="Pfam" id="PF21142"/>
    </source>
</evidence>
<evidence type="ECO:0000313" key="4">
    <source>
        <dbReference type="Proteomes" id="UP000092503"/>
    </source>
</evidence>
<dbReference type="AlphaFoldDB" id="A0A1C3NH39"/>
<dbReference type="Proteomes" id="UP000092503">
    <property type="component" value="Unassembled WGS sequence"/>
</dbReference>